<evidence type="ECO:0000313" key="9">
    <source>
        <dbReference type="EMBL" id="PSN69061.1"/>
    </source>
</evidence>
<feature type="domain" description="Rhodopsin" evidence="8">
    <location>
        <begin position="26"/>
        <end position="269"/>
    </location>
</feature>
<dbReference type="GO" id="GO:0016020">
    <property type="term" value="C:membrane"/>
    <property type="evidence" value="ECO:0007669"/>
    <property type="project" value="UniProtKB-SubCell"/>
</dbReference>
<evidence type="ECO:0000256" key="6">
    <source>
        <dbReference type="SAM" id="MobiDB-lite"/>
    </source>
</evidence>
<feature type="transmembrane region" description="Helical" evidence="7">
    <location>
        <begin position="6"/>
        <end position="28"/>
    </location>
</feature>
<dbReference type="InterPro" id="IPR049326">
    <property type="entry name" value="Rhodopsin_dom_fungi"/>
</dbReference>
<evidence type="ECO:0000256" key="2">
    <source>
        <dbReference type="ARBA" id="ARBA00022692"/>
    </source>
</evidence>
<dbReference type="OrthoDB" id="5401779at2759"/>
<dbReference type="Pfam" id="PF20684">
    <property type="entry name" value="Fung_rhodopsin"/>
    <property type="match status" value="1"/>
</dbReference>
<name>A0A2T2NUE5_CORCC</name>
<evidence type="ECO:0000256" key="3">
    <source>
        <dbReference type="ARBA" id="ARBA00022989"/>
    </source>
</evidence>
<evidence type="ECO:0000256" key="1">
    <source>
        <dbReference type="ARBA" id="ARBA00004141"/>
    </source>
</evidence>
<feature type="transmembrane region" description="Helical" evidence="7">
    <location>
        <begin position="200"/>
        <end position="224"/>
    </location>
</feature>
<evidence type="ECO:0000256" key="7">
    <source>
        <dbReference type="SAM" id="Phobius"/>
    </source>
</evidence>
<dbReference type="EMBL" id="KZ678133">
    <property type="protein sequence ID" value="PSN69061.1"/>
    <property type="molecule type" value="Genomic_DNA"/>
</dbReference>
<dbReference type="AlphaFoldDB" id="A0A2T2NUE5"/>
<keyword evidence="10" id="KW-1185">Reference proteome</keyword>
<keyword evidence="4 7" id="KW-0472">Membrane</keyword>
<comment type="subcellular location">
    <subcellularLocation>
        <location evidence="1">Membrane</location>
        <topology evidence="1">Multi-pass membrane protein</topology>
    </subcellularLocation>
</comment>
<sequence length="352" mass="38548">MAVPLTEFIASNVLLSALATAFVASRFISKRMKRLRPAVDDVLVVFALVYSPSMPTSNPPLTVDAGVLGHRMLSATPGEVERTLVLLWLLQFPYAAAMAAVQVSISLFCLRTFFTRMMPKLRGAAYGCIAFNVLWFAAFITLSLLHCRPLKYNWSMPFENSAFCFPIKPFTISMAALGIMLDLVIWTLPHFVVWKLNLRLVHKLAITAIFALGLLNMLTGTFRITSLIAVEYNGALGYNPLPAMLWAVAQVSTAIILACCPLLRPLFERCIPLRLARPATTTIIITTPTTTTICVTTRIEIHDDSGTPRTLYSFNDGLRDDQGSVSHGPTFEVERGAESSSSALAAAGTARD</sequence>
<feature type="region of interest" description="Disordered" evidence="6">
    <location>
        <begin position="318"/>
        <end position="352"/>
    </location>
</feature>
<evidence type="ECO:0000259" key="8">
    <source>
        <dbReference type="Pfam" id="PF20684"/>
    </source>
</evidence>
<keyword evidence="3 7" id="KW-1133">Transmembrane helix</keyword>
<dbReference type="PANTHER" id="PTHR33048">
    <property type="entry name" value="PTH11-LIKE INTEGRAL MEMBRANE PROTEIN (AFU_ORTHOLOGUE AFUA_5G11245)"/>
    <property type="match status" value="1"/>
</dbReference>
<feature type="transmembrane region" description="Helical" evidence="7">
    <location>
        <begin position="165"/>
        <end position="188"/>
    </location>
</feature>
<feature type="transmembrane region" description="Helical" evidence="7">
    <location>
        <begin position="244"/>
        <end position="267"/>
    </location>
</feature>
<reference evidence="9 10" key="1">
    <citation type="journal article" date="2018" name="Front. Microbiol.">
        <title>Genome-Wide Analysis of Corynespora cassiicola Leaf Fall Disease Putative Effectors.</title>
        <authorList>
            <person name="Lopez D."/>
            <person name="Ribeiro S."/>
            <person name="Label P."/>
            <person name="Fumanal B."/>
            <person name="Venisse J.S."/>
            <person name="Kohler A."/>
            <person name="de Oliveira R.R."/>
            <person name="Labutti K."/>
            <person name="Lipzen A."/>
            <person name="Lail K."/>
            <person name="Bauer D."/>
            <person name="Ohm R.A."/>
            <person name="Barry K.W."/>
            <person name="Spatafora J."/>
            <person name="Grigoriev I.V."/>
            <person name="Martin F.M."/>
            <person name="Pujade-Renaud V."/>
        </authorList>
    </citation>
    <scope>NUCLEOTIDE SEQUENCE [LARGE SCALE GENOMIC DNA]</scope>
    <source>
        <strain evidence="9 10">Philippines</strain>
    </source>
</reference>
<proteinExistence type="inferred from homology"/>
<dbReference type="PANTHER" id="PTHR33048:SF92">
    <property type="entry name" value="INTEGRAL MEMBRANE PROTEIN"/>
    <property type="match status" value="1"/>
</dbReference>
<dbReference type="Proteomes" id="UP000240883">
    <property type="component" value="Unassembled WGS sequence"/>
</dbReference>
<evidence type="ECO:0000256" key="5">
    <source>
        <dbReference type="ARBA" id="ARBA00038359"/>
    </source>
</evidence>
<evidence type="ECO:0000313" key="10">
    <source>
        <dbReference type="Proteomes" id="UP000240883"/>
    </source>
</evidence>
<feature type="transmembrane region" description="Helical" evidence="7">
    <location>
        <begin position="35"/>
        <end position="53"/>
    </location>
</feature>
<evidence type="ECO:0000256" key="4">
    <source>
        <dbReference type="ARBA" id="ARBA00023136"/>
    </source>
</evidence>
<gene>
    <name evidence="9" type="ORF">BS50DRAFT_632876</name>
</gene>
<dbReference type="STRING" id="1448308.A0A2T2NUE5"/>
<accession>A0A2T2NUE5</accession>
<feature type="compositionally biased region" description="Low complexity" evidence="6">
    <location>
        <begin position="338"/>
        <end position="352"/>
    </location>
</feature>
<dbReference type="InterPro" id="IPR052337">
    <property type="entry name" value="SAT4-like"/>
</dbReference>
<comment type="similarity">
    <text evidence="5">Belongs to the SAT4 family.</text>
</comment>
<feature type="transmembrane region" description="Helical" evidence="7">
    <location>
        <begin position="92"/>
        <end position="114"/>
    </location>
</feature>
<organism evidence="9 10">
    <name type="scientific">Corynespora cassiicola Philippines</name>
    <dbReference type="NCBI Taxonomy" id="1448308"/>
    <lineage>
        <taxon>Eukaryota</taxon>
        <taxon>Fungi</taxon>
        <taxon>Dikarya</taxon>
        <taxon>Ascomycota</taxon>
        <taxon>Pezizomycotina</taxon>
        <taxon>Dothideomycetes</taxon>
        <taxon>Pleosporomycetidae</taxon>
        <taxon>Pleosporales</taxon>
        <taxon>Corynesporascaceae</taxon>
        <taxon>Corynespora</taxon>
    </lineage>
</organism>
<keyword evidence="2 7" id="KW-0812">Transmembrane</keyword>
<feature type="transmembrane region" description="Helical" evidence="7">
    <location>
        <begin position="126"/>
        <end position="145"/>
    </location>
</feature>
<protein>
    <recommendedName>
        <fullName evidence="8">Rhodopsin domain-containing protein</fullName>
    </recommendedName>
</protein>